<name>A0A917MVE6_9MICC</name>
<dbReference type="Pfam" id="PF20176">
    <property type="entry name" value="DUF6541"/>
    <property type="match status" value="1"/>
</dbReference>
<protein>
    <submittedName>
        <fullName evidence="2">Uncharacterized protein</fullName>
    </submittedName>
</protein>
<dbReference type="AlphaFoldDB" id="A0A917MVE6"/>
<proteinExistence type="predicted"/>
<feature type="transmembrane region" description="Helical" evidence="1">
    <location>
        <begin position="36"/>
        <end position="57"/>
    </location>
</feature>
<feature type="transmembrane region" description="Helical" evidence="1">
    <location>
        <begin position="312"/>
        <end position="329"/>
    </location>
</feature>
<feature type="transmembrane region" description="Helical" evidence="1">
    <location>
        <begin position="234"/>
        <end position="253"/>
    </location>
</feature>
<dbReference type="InterPro" id="IPR046671">
    <property type="entry name" value="DUF6541"/>
</dbReference>
<feature type="transmembrane region" description="Helical" evidence="1">
    <location>
        <begin position="259"/>
        <end position="280"/>
    </location>
</feature>
<keyword evidence="3" id="KW-1185">Reference proteome</keyword>
<organism evidence="2 3">
    <name type="scientific">Rothia aerolata</name>
    <dbReference type="NCBI Taxonomy" id="1812262"/>
    <lineage>
        <taxon>Bacteria</taxon>
        <taxon>Bacillati</taxon>
        <taxon>Actinomycetota</taxon>
        <taxon>Actinomycetes</taxon>
        <taxon>Micrococcales</taxon>
        <taxon>Micrococcaceae</taxon>
        <taxon>Rothia</taxon>
    </lineage>
</organism>
<evidence type="ECO:0000313" key="3">
    <source>
        <dbReference type="Proteomes" id="UP000600171"/>
    </source>
</evidence>
<dbReference type="RefSeq" id="WP_188360234.1">
    <property type="nucleotide sequence ID" value="NZ_BMDC01000004.1"/>
</dbReference>
<keyword evidence="1" id="KW-0472">Membrane</keyword>
<feature type="transmembrane region" description="Helical" evidence="1">
    <location>
        <begin position="287"/>
        <end position="306"/>
    </location>
</feature>
<gene>
    <name evidence="2" type="ORF">GCM10007359_20010</name>
</gene>
<comment type="caution">
    <text evidence="2">The sequence shown here is derived from an EMBL/GenBank/DDBJ whole genome shotgun (WGS) entry which is preliminary data.</text>
</comment>
<evidence type="ECO:0000256" key="1">
    <source>
        <dbReference type="SAM" id="Phobius"/>
    </source>
</evidence>
<feature type="transmembrane region" description="Helical" evidence="1">
    <location>
        <begin position="63"/>
        <end position="84"/>
    </location>
</feature>
<feature type="transmembrane region" description="Helical" evidence="1">
    <location>
        <begin position="6"/>
        <end position="24"/>
    </location>
</feature>
<feature type="transmembrane region" description="Helical" evidence="1">
    <location>
        <begin position="341"/>
        <end position="365"/>
    </location>
</feature>
<keyword evidence="1" id="KW-1133">Transmembrane helix</keyword>
<accession>A0A917MVE6</accession>
<evidence type="ECO:0000313" key="2">
    <source>
        <dbReference type="EMBL" id="GGH66106.1"/>
    </source>
</evidence>
<keyword evidence="1" id="KW-0812">Transmembrane</keyword>
<dbReference type="Proteomes" id="UP000600171">
    <property type="component" value="Unassembled WGS sequence"/>
</dbReference>
<feature type="transmembrane region" description="Helical" evidence="1">
    <location>
        <begin position="421"/>
        <end position="438"/>
    </location>
</feature>
<feature type="transmembrane region" description="Helical" evidence="1">
    <location>
        <begin position="458"/>
        <end position="478"/>
    </location>
</feature>
<feature type="transmembrane region" description="Helical" evidence="1">
    <location>
        <begin position="201"/>
        <end position="222"/>
    </location>
</feature>
<feature type="transmembrane region" description="Helical" evidence="1">
    <location>
        <begin position="499"/>
        <end position="518"/>
    </location>
</feature>
<reference evidence="2 3" key="1">
    <citation type="journal article" date="2014" name="Int. J. Syst. Evol. Microbiol.">
        <title>Complete genome sequence of Corynebacterium casei LMG S-19264T (=DSM 44701T), isolated from a smear-ripened cheese.</title>
        <authorList>
            <consortium name="US DOE Joint Genome Institute (JGI-PGF)"/>
            <person name="Walter F."/>
            <person name="Albersmeier A."/>
            <person name="Kalinowski J."/>
            <person name="Ruckert C."/>
        </authorList>
    </citation>
    <scope>NUCLEOTIDE SEQUENCE [LARGE SCALE GENOMIC DNA]</scope>
    <source>
        <strain evidence="2 3">CCM 8669</strain>
    </source>
</reference>
<feature type="transmembrane region" description="Helical" evidence="1">
    <location>
        <begin position="115"/>
        <end position="133"/>
    </location>
</feature>
<dbReference type="EMBL" id="BMDC01000004">
    <property type="protein sequence ID" value="GGH66106.1"/>
    <property type="molecule type" value="Genomic_DNA"/>
</dbReference>
<feature type="transmembrane region" description="Helical" evidence="1">
    <location>
        <begin position="399"/>
        <end position="416"/>
    </location>
</feature>
<sequence>MSWLPALLPFVVGILLVFVPGLLVTCATRLRGFDALAIAPAISTALMAVSAIAAPMVGVRWALWVPFALALVVAALGFAVVYGLQKAGLLDAPAGRRLSGSIALTPMTWSVRVQAWHYVAVALSFIFLLRNMTNALGQPDWISQTWDNIFHLNAVRYIADEGNGSALFVGTMTARGGEAGFYPTAWHDFVSLIFMNTGSTIPVATNAFVLVVSTVVWPLALIYMVRSIFPAGRFALAVTGIAASAMPAFPFLLTYHGVLYPNLLGYALVPVGIGMMAQLFQVGLVRYLATAQSVFLGIFVALGVSLAHPNAIMSMLALVVPIFAARLVLQVVAAVRREIPVWVAVLQSIALVGLYFFVSYLWGVIRPPEEAGAMWNPEKTQAQALGEMFFNQSLATSKPLWVVTALFVVGAFFLVLAKNRLYWIFGTWAVLAYFYAAVNSLDWADGRYDVVGVWYNDAFRVAALIPTVTLIFVAYGCQKLAEKTSALEPARLFRGKLEPAEAALVSGTVAAVVLAYLLQTAAPLQNYIAQSFWKYAPNSESELLSPDEENILQHLDDFVPEDKTIVVQAFNGGSLAYAYANREVTSYHVMGADDPTADESYIYQHLNQANVDPKVCQIVNDENLGYYLEFGHVEVNDADHRTWYPGFEELVENGVVQEVYRAGGAKLYEITACE</sequence>